<dbReference type="RefSeq" id="WP_344637087.1">
    <property type="nucleotide sequence ID" value="NZ_BAAATR010000012.1"/>
</dbReference>
<proteinExistence type="predicted"/>
<gene>
    <name evidence="2" type="ORF">GCM10010430_32460</name>
</gene>
<keyword evidence="3" id="KW-1185">Reference proteome</keyword>
<evidence type="ECO:0000313" key="2">
    <source>
        <dbReference type="EMBL" id="GAA2247657.1"/>
    </source>
</evidence>
<accession>A0ABN3E3R9</accession>
<name>A0ABN3E3R9_9ACTN</name>
<evidence type="ECO:0000256" key="1">
    <source>
        <dbReference type="SAM" id="MobiDB-lite"/>
    </source>
</evidence>
<organism evidence="2 3">
    <name type="scientific">Kitasatospora cystarginea</name>
    <dbReference type="NCBI Taxonomy" id="58350"/>
    <lineage>
        <taxon>Bacteria</taxon>
        <taxon>Bacillati</taxon>
        <taxon>Actinomycetota</taxon>
        <taxon>Actinomycetes</taxon>
        <taxon>Kitasatosporales</taxon>
        <taxon>Streptomycetaceae</taxon>
        <taxon>Kitasatospora</taxon>
    </lineage>
</organism>
<dbReference type="Proteomes" id="UP001500305">
    <property type="component" value="Unassembled WGS sequence"/>
</dbReference>
<feature type="region of interest" description="Disordered" evidence="1">
    <location>
        <begin position="80"/>
        <end position="100"/>
    </location>
</feature>
<evidence type="ECO:0000313" key="3">
    <source>
        <dbReference type="Proteomes" id="UP001500305"/>
    </source>
</evidence>
<comment type="caution">
    <text evidence="2">The sequence shown here is derived from an EMBL/GenBank/DDBJ whole genome shotgun (WGS) entry which is preliminary data.</text>
</comment>
<protein>
    <submittedName>
        <fullName evidence="2">Uncharacterized protein</fullName>
    </submittedName>
</protein>
<sequence>MITELAVERVEFTCGHCWHAWSADYDVQHYRDDDGADWEYFSHDGIPVASPYSADGAPACPECHRHWVGHLAARRLIPLPSDEPVRPRTGVTGDPALHRPERHFAPPIPVASHQLPAHQHPAAVRHEPLGL</sequence>
<reference evidence="2 3" key="1">
    <citation type="journal article" date="2019" name="Int. J. Syst. Evol. Microbiol.">
        <title>The Global Catalogue of Microorganisms (GCM) 10K type strain sequencing project: providing services to taxonomists for standard genome sequencing and annotation.</title>
        <authorList>
            <consortium name="The Broad Institute Genomics Platform"/>
            <consortium name="The Broad Institute Genome Sequencing Center for Infectious Disease"/>
            <person name="Wu L."/>
            <person name="Ma J."/>
        </authorList>
    </citation>
    <scope>NUCLEOTIDE SEQUENCE [LARGE SCALE GENOMIC DNA]</scope>
    <source>
        <strain evidence="2 3">JCM 7356</strain>
    </source>
</reference>
<dbReference type="EMBL" id="BAAATR010000012">
    <property type="protein sequence ID" value="GAA2247657.1"/>
    <property type="molecule type" value="Genomic_DNA"/>
</dbReference>